<dbReference type="InterPro" id="IPR002931">
    <property type="entry name" value="Transglutaminase-like"/>
</dbReference>
<dbReference type="InterPro" id="IPR038765">
    <property type="entry name" value="Papain-like_cys_pep_sf"/>
</dbReference>
<dbReference type="InterPro" id="IPR025403">
    <property type="entry name" value="TgpA-like_C"/>
</dbReference>
<gene>
    <name evidence="3" type="ORF">GEV47_17785</name>
</gene>
<name>A0A843YZ20_9BURK</name>
<dbReference type="Pfam" id="PF01841">
    <property type="entry name" value="Transglut_core"/>
    <property type="match status" value="1"/>
</dbReference>
<feature type="transmembrane region" description="Helical" evidence="1">
    <location>
        <begin position="28"/>
        <end position="58"/>
    </location>
</feature>
<feature type="transmembrane region" description="Helical" evidence="1">
    <location>
        <begin position="120"/>
        <end position="139"/>
    </location>
</feature>
<reference evidence="3 4" key="1">
    <citation type="submission" date="2019-10" db="EMBL/GenBank/DDBJ databases">
        <title>Glaciimonas soli sp. nov., a psychrophilic bacterium isolated from the forest soil of a high elevation mountain in Taiwan.</title>
        <authorList>
            <person name="Wang L.-T."/>
            <person name="Shieh W.Y."/>
        </authorList>
    </citation>
    <scope>NUCLEOTIDE SEQUENCE [LARGE SCALE GENOMIC DNA]</scope>
    <source>
        <strain evidence="3 4">GS1</strain>
    </source>
</reference>
<evidence type="ECO:0000313" key="4">
    <source>
        <dbReference type="Proteomes" id="UP000451565"/>
    </source>
</evidence>
<sequence>MAYAKPDSGWRVWSHKLSALSREKNDTLLLLLACTFVLLPHALHLPWWASLTCALLLFWRAVITVRGQRLPSIWLLLPLAMTTLAGIYFTTQTLFGREAGVTALVLLLTFKLLEMRARRDAFVVLFLSFFLLLTTLFYSQSIATALLIIATLALLLTAQLSFQFATIAPSLIQRLRMAGFILALAVPLTFVLFIAFPRIQGPLWGLPSDAHGGRTGLSDSMSPGNISQLAQSDDVAFHINFFDPPPTPDLRYWRGAVFDRFDGRTWTQAPQKASPPSTHNASNTASIIAPEKTRIRQKITMEASGQQWLFALETPVAAPILEDANGNNQTTLTRYHEIVAEHVINERQRYDVTSYLDDHRNDSQALNNANETDQSLAQDLILPNDYNPRTMAFATALRQRYGDNTALINAVLHFFRNENFSYTLDPPLLGKNSVDDFLFSTRAGFCEHYSSAFVVLMRAAGIPARVVTGYQGGEINPIDGVMVVRQSDAHAWAEVWLQNRGWTRIDPTAAVAPSRIHLQRHAEAPASLLGELFDLAPVQNSWWKKLMGARTDLQNRWDAISNGWTQWVLNYTPDRQKNLLQTILKAFNVQHAEQYDGRRLIWMLLTLMLALGAVALCAVMLPLLLIARKTDPLDALYSALCKRMAKNGLAKKVHEGPATFRRRLCAPDSPLSPTAKDAVARFLKLYESLRYGETTDAKTNAGNGASSAGYQFKKLKYLLSQCR</sequence>
<dbReference type="EMBL" id="WINI01000009">
    <property type="protein sequence ID" value="MQR02531.1"/>
    <property type="molecule type" value="Genomic_DNA"/>
</dbReference>
<feature type="domain" description="Transglutaminase-like" evidence="2">
    <location>
        <begin position="438"/>
        <end position="509"/>
    </location>
</feature>
<dbReference type="InterPro" id="IPR052901">
    <property type="entry name" value="Bact_TGase-like"/>
</dbReference>
<dbReference type="PANTHER" id="PTHR42736">
    <property type="entry name" value="PROTEIN-GLUTAMINE GAMMA-GLUTAMYLTRANSFERASE"/>
    <property type="match status" value="1"/>
</dbReference>
<dbReference type="Proteomes" id="UP000451565">
    <property type="component" value="Unassembled WGS sequence"/>
</dbReference>
<dbReference type="SUPFAM" id="SSF54001">
    <property type="entry name" value="Cysteine proteinases"/>
    <property type="match status" value="1"/>
</dbReference>
<proteinExistence type="predicted"/>
<evidence type="ECO:0000256" key="1">
    <source>
        <dbReference type="SAM" id="Phobius"/>
    </source>
</evidence>
<feature type="transmembrane region" description="Helical" evidence="1">
    <location>
        <begin position="177"/>
        <end position="196"/>
    </location>
</feature>
<evidence type="ECO:0000259" key="2">
    <source>
        <dbReference type="SMART" id="SM00460"/>
    </source>
</evidence>
<keyword evidence="1" id="KW-1133">Transmembrane helix</keyword>
<dbReference type="OrthoDB" id="9804872at2"/>
<evidence type="ECO:0000313" key="3">
    <source>
        <dbReference type="EMBL" id="MQR02531.1"/>
    </source>
</evidence>
<comment type="caution">
    <text evidence="3">The sequence shown here is derived from an EMBL/GenBank/DDBJ whole genome shotgun (WGS) entry which is preliminary data.</text>
</comment>
<dbReference type="AlphaFoldDB" id="A0A843YZ20"/>
<dbReference type="PANTHER" id="PTHR42736:SF1">
    <property type="entry name" value="PROTEIN-GLUTAMINE GAMMA-GLUTAMYLTRANSFERASE"/>
    <property type="match status" value="1"/>
</dbReference>
<feature type="transmembrane region" description="Helical" evidence="1">
    <location>
        <begin position="600"/>
        <end position="626"/>
    </location>
</feature>
<keyword evidence="4" id="KW-1185">Reference proteome</keyword>
<organism evidence="3 4">
    <name type="scientific">Glaciimonas soli</name>
    <dbReference type="NCBI Taxonomy" id="2590999"/>
    <lineage>
        <taxon>Bacteria</taxon>
        <taxon>Pseudomonadati</taxon>
        <taxon>Pseudomonadota</taxon>
        <taxon>Betaproteobacteria</taxon>
        <taxon>Burkholderiales</taxon>
        <taxon>Oxalobacteraceae</taxon>
        <taxon>Glaciimonas</taxon>
    </lineage>
</organism>
<dbReference type="Pfam" id="PF13559">
    <property type="entry name" value="DUF4129"/>
    <property type="match status" value="1"/>
</dbReference>
<keyword evidence="1" id="KW-0472">Membrane</keyword>
<dbReference type="Pfam" id="PF11992">
    <property type="entry name" value="TgpA_N"/>
    <property type="match status" value="1"/>
</dbReference>
<accession>A0A843YZ20</accession>
<dbReference type="SMART" id="SM00460">
    <property type="entry name" value="TGc"/>
    <property type="match status" value="1"/>
</dbReference>
<feature type="transmembrane region" description="Helical" evidence="1">
    <location>
        <begin position="70"/>
        <end position="89"/>
    </location>
</feature>
<feature type="transmembrane region" description="Helical" evidence="1">
    <location>
        <begin position="145"/>
        <end position="165"/>
    </location>
</feature>
<dbReference type="InterPro" id="IPR021878">
    <property type="entry name" value="TgpA_N"/>
</dbReference>
<dbReference type="Gene3D" id="3.10.620.30">
    <property type="match status" value="1"/>
</dbReference>
<protein>
    <submittedName>
        <fullName evidence="3">DUF3488 domain-containing protein</fullName>
    </submittedName>
</protein>
<keyword evidence="1" id="KW-0812">Transmembrane</keyword>